<evidence type="ECO:0000259" key="3">
    <source>
        <dbReference type="PROSITE" id="PS51371"/>
    </source>
</evidence>
<comment type="caution">
    <text evidence="4">The sequence shown here is derived from an EMBL/GenBank/DDBJ whole genome shotgun (WGS) entry which is preliminary data.</text>
</comment>
<dbReference type="Pfam" id="PF00571">
    <property type="entry name" value="CBS"/>
    <property type="match status" value="2"/>
</dbReference>
<dbReference type="CDD" id="cd04622">
    <property type="entry name" value="CBS_pair_HRP1_like"/>
    <property type="match status" value="1"/>
</dbReference>
<reference evidence="5" key="1">
    <citation type="journal article" date="2019" name="Int. J. Syst. Evol. Microbiol.">
        <title>The Global Catalogue of Microorganisms (GCM) 10K type strain sequencing project: providing services to taxonomists for standard genome sequencing and annotation.</title>
        <authorList>
            <consortium name="The Broad Institute Genomics Platform"/>
            <consortium name="The Broad Institute Genome Sequencing Center for Infectious Disease"/>
            <person name="Wu L."/>
            <person name="Ma J."/>
        </authorList>
    </citation>
    <scope>NUCLEOTIDE SEQUENCE [LARGE SCALE GENOMIC DNA]</scope>
    <source>
        <strain evidence="5">CGMCC 4.7382</strain>
    </source>
</reference>
<dbReference type="Gene3D" id="3.10.580.10">
    <property type="entry name" value="CBS-domain"/>
    <property type="match status" value="1"/>
</dbReference>
<gene>
    <name evidence="4" type="ORF">ACFQRF_12965</name>
</gene>
<evidence type="ECO:0000313" key="4">
    <source>
        <dbReference type="EMBL" id="MFC7328655.1"/>
    </source>
</evidence>
<accession>A0ABW2KGU2</accession>
<dbReference type="Proteomes" id="UP001596540">
    <property type="component" value="Unassembled WGS sequence"/>
</dbReference>
<dbReference type="SUPFAM" id="SSF54631">
    <property type="entry name" value="CBS-domain pair"/>
    <property type="match status" value="1"/>
</dbReference>
<keyword evidence="5" id="KW-1185">Reference proteome</keyword>
<feature type="domain" description="CBS" evidence="3">
    <location>
        <begin position="9"/>
        <end position="65"/>
    </location>
</feature>
<protein>
    <submittedName>
        <fullName evidence="4">CBS domain-containing protein</fullName>
    </submittedName>
</protein>
<feature type="domain" description="CBS" evidence="3">
    <location>
        <begin position="74"/>
        <end position="132"/>
    </location>
</feature>
<dbReference type="InterPro" id="IPR000644">
    <property type="entry name" value="CBS_dom"/>
</dbReference>
<proteinExistence type="predicted"/>
<dbReference type="SMART" id="SM00116">
    <property type="entry name" value="CBS"/>
    <property type="match status" value="2"/>
</dbReference>
<sequence length="139" mass="15049">MANKVRDIMSSDLATIPPQASLSDAAKVMRDRDIGDVIITDGDRIKGMVTDRDIVVRCVAAGKDLAHERVADACSSELATIGPDAEQEEAVRLMRDKHVRRLPVVENDRVVGIVSIGDLARQRDPHSALADISGARPNK</sequence>
<evidence type="ECO:0000256" key="1">
    <source>
        <dbReference type="ARBA" id="ARBA00023122"/>
    </source>
</evidence>
<dbReference type="PROSITE" id="PS51371">
    <property type="entry name" value="CBS"/>
    <property type="match status" value="2"/>
</dbReference>
<keyword evidence="1 2" id="KW-0129">CBS domain</keyword>
<dbReference type="EMBL" id="JBHTBH010000005">
    <property type="protein sequence ID" value="MFC7328655.1"/>
    <property type="molecule type" value="Genomic_DNA"/>
</dbReference>
<dbReference type="InterPro" id="IPR046342">
    <property type="entry name" value="CBS_dom_sf"/>
</dbReference>
<name>A0ABW2KGU2_9ACTN</name>
<dbReference type="RefSeq" id="WP_379871302.1">
    <property type="nucleotide sequence ID" value="NZ_JBHTBH010000005.1"/>
</dbReference>
<organism evidence="4 5">
    <name type="scientific">Marinactinospora rubrisoli</name>
    <dbReference type="NCBI Taxonomy" id="2715399"/>
    <lineage>
        <taxon>Bacteria</taxon>
        <taxon>Bacillati</taxon>
        <taxon>Actinomycetota</taxon>
        <taxon>Actinomycetes</taxon>
        <taxon>Streptosporangiales</taxon>
        <taxon>Nocardiopsidaceae</taxon>
        <taxon>Marinactinospora</taxon>
    </lineage>
</organism>
<dbReference type="PANTHER" id="PTHR43080">
    <property type="entry name" value="CBS DOMAIN-CONTAINING PROTEIN CBSX3, MITOCHONDRIAL"/>
    <property type="match status" value="1"/>
</dbReference>
<dbReference type="PANTHER" id="PTHR43080:SF2">
    <property type="entry name" value="CBS DOMAIN-CONTAINING PROTEIN"/>
    <property type="match status" value="1"/>
</dbReference>
<evidence type="ECO:0000256" key="2">
    <source>
        <dbReference type="PROSITE-ProRule" id="PRU00703"/>
    </source>
</evidence>
<evidence type="ECO:0000313" key="5">
    <source>
        <dbReference type="Proteomes" id="UP001596540"/>
    </source>
</evidence>
<dbReference type="InterPro" id="IPR051257">
    <property type="entry name" value="Diverse_CBS-Domain"/>
</dbReference>